<evidence type="ECO:0000313" key="3">
    <source>
        <dbReference type="EMBL" id="MBB5374052.1"/>
    </source>
</evidence>
<feature type="domain" description="GH16" evidence="2">
    <location>
        <begin position="22"/>
        <end position="274"/>
    </location>
</feature>
<dbReference type="PROSITE" id="PS51762">
    <property type="entry name" value="GH16_2"/>
    <property type="match status" value="1"/>
</dbReference>
<accession>A0A840VV57</accession>
<dbReference type="EMBL" id="JACHFJ010000011">
    <property type="protein sequence ID" value="MBB5374052.1"/>
    <property type="molecule type" value="Genomic_DNA"/>
</dbReference>
<dbReference type="InterPro" id="IPR050546">
    <property type="entry name" value="Glycosyl_Hydrlase_16"/>
</dbReference>
<dbReference type="RefSeq" id="WP_183267062.1">
    <property type="nucleotide sequence ID" value="NZ_JACHFJ010000011.1"/>
</dbReference>
<comment type="similarity">
    <text evidence="1">Belongs to the glycosyl hydrolase 16 family.</text>
</comment>
<dbReference type="CDD" id="cd08023">
    <property type="entry name" value="GH16_laminarinase_like"/>
    <property type="match status" value="1"/>
</dbReference>
<dbReference type="GO" id="GO:0005975">
    <property type="term" value="P:carbohydrate metabolic process"/>
    <property type="evidence" value="ECO:0007669"/>
    <property type="project" value="InterPro"/>
</dbReference>
<name>A0A840VV57_9PROT</name>
<dbReference type="InterPro" id="IPR000757">
    <property type="entry name" value="Beta-glucanase-like"/>
</dbReference>
<organism evidence="3 4">
    <name type="scientific">Acidocella aromatica</name>
    <dbReference type="NCBI Taxonomy" id="1303579"/>
    <lineage>
        <taxon>Bacteria</taxon>
        <taxon>Pseudomonadati</taxon>
        <taxon>Pseudomonadota</taxon>
        <taxon>Alphaproteobacteria</taxon>
        <taxon>Acetobacterales</taxon>
        <taxon>Acidocellaceae</taxon>
        <taxon>Acidocella</taxon>
    </lineage>
</organism>
<evidence type="ECO:0000313" key="4">
    <source>
        <dbReference type="Proteomes" id="UP000553706"/>
    </source>
</evidence>
<sequence length="274" mass="30396">MPNNRRYMILGLVLGVLALGSSVVPEMSNPAAGQPLNLTGYYVTFDEKFNHLDISAYGSDRQWIAHTPWNGDFGDAIFGNPEQDGPFSINAQGLEITAKRGTNGKWTSGLICSVDKDGPGQHGFAQKYGYFEMKAILPSGSGTWPAFWLVGRDKTHAGAEIDVIEYYGGFPKYFHTTEHVWVMGKNALLRTQLIEVPEGSLSSGYNLFGVLITPQKTTFYLNRHEYWQTTTPPEYQQPMYILADLALGGGWPISDLPSPQVMQIAYIKVYSKTP</sequence>
<evidence type="ECO:0000259" key="2">
    <source>
        <dbReference type="PROSITE" id="PS51762"/>
    </source>
</evidence>
<dbReference type="AlphaFoldDB" id="A0A840VV57"/>
<gene>
    <name evidence="3" type="ORF">HNP71_002319</name>
</gene>
<reference evidence="3 4" key="1">
    <citation type="submission" date="2020-08" db="EMBL/GenBank/DDBJ databases">
        <title>Genomic Encyclopedia of Type Strains, Phase IV (KMG-IV): sequencing the most valuable type-strain genomes for metagenomic binning, comparative biology and taxonomic classification.</title>
        <authorList>
            <person name="Goeker M."/>
        </authorList>
    </citation>
    <scope>NUCLEOTIDE SEQUENCE [LARGE SCALE GENOMIC DNA]</scope>
    <source>
        <strain evidence="3 4">DSM 27026</strain>
    </source>
</reference>
<dbReference type="PANTHER" id="PTHR10963">
    <property type="entry name" value="GLYCOSYL HYDROLASE-RELATED"/>
    <property type="match status" value="1"/>
</dbReference>
<dbReference type="Pfam" id="PF00722">
    <property type="entry name" value="Glyco_hydro_16"/>
    <property type="match status" value="1"/>
</dbReference>
<dbReference type="PANTHER" id="PTHR10963:SF55">
    <property type="entry name" value="GLYCOSIDE HYDROLASE FAMILY 16 PROTEIN"/>
    <property type="match status" value="1"/>
</dbReference>
<dbReference type="SUPFAM" id="SSF49899">
    <property type="entry name" value="Concanavalin A-like lectins/glucanases"/>
    <property type="match status" value="1"/>
</dbReference>
<dbReference type="GO" id="GO:0004553">
    <property type="term" value="F:hydrolase activity, hydrolyzing O-glycosyl compounds"/>
    <property type="evidence" value="ECO:0007669"/>
    <property type="project" value="InterPro"/>
</dbReference>
<dbReference type="InterPro" id="IPR013320">
    <property type="entry name" value="ConA-like_dom_sf"/>
</dbReference>
<proteinExistence type="inferred from homology"/>
<comment type="caution">
    <text evidence="3">The sequence shown here is derived from an EMBL/GenBank/DDBJ whole genome shotgun (WGS) entry which is preliminary data.</text>
</comment>
<protein>
    <submittedName>
        <fullName evidence="3">Beta-glucanase (GH16 family)</fullName>
    </submittedName>
</protein>
<evidence type="ECO:0000256" key="1">
    <source>
        <dbReference type="ARBA" id="ARBA00006865"/>
    </source>
</evidence>
<keyword evidence="4" id="KW-1185">Reference proteome</keyword>
<dbReference type="Gene3D" id="2.60.120.200">
    <property type="match status" value="1"/>
</dbReference>
<dbReference type="Proteomes" id="UP000553706">
    <property type="component" value="Unassembled WGS sequence"/>
</dbReference>